<proteinExistence type="predicted"/>
<protein>
    <recommendedName>
        <fullName evidence="1">DUF3347 domain-containing protein</fullName>
    </recommendedName>
</protein>
<evidence type="ECO:0000313" key="3">
    <source>
        <dbReference type="Proteomes" id="UP000321513"/>
    </source>
</evidence>
<gene>
    <name evidence="2" type="ORF">SAE01_18300</name>
</gene>
<dbReference type="InterPro" id="IPR021782">
    <property type="entry name" value="DUF3347"/>
</dbReference>
<dbReference type="OrthoDB" id="5513217at2"/>
<sequence>MFNFFKTSNHLQVKKLILIATILGYTSIAAITQNDHAGHEQKSTTSNKENTTKATVVDANTQQQFSRLLSSYLNIKNALVAGDATSAASNANQFLRTANTVDYKVISEGNVHILSNDAGKISATKDLKKQREIFASLSSNMASVAKAFKLSDKPLYLQYCPMKKASWLSLEKQIKNPYYGTTMLTCGEVQETL</sequence>
<evidence type="ECO:0000313" key="2">
    <source>
        <dbReference type="EMBL" id="GEO09334.1"/>
    </source>
</evidence>
<accession>A0A512BBI9</accession>
<name>A0A512BBI9_9BACT</name>
<keyword evidence="3" id="KW-1185">Reference proteome</keyword>
<dbReference type="Proteomes" id="UP000321513">
    <property type="component" value="Unassembled WGS sequence"/>
</dbReference>
<dbReference type="EMBL" id="BJYT01000006">
    <property type="protein sequence ID" value="GEO09334.1"/>
    <property type="molecule type" value="Genomic_DNA"/>
</dbReference>
<comment type="caution">
    <text evidence="2">The sequence shown here is derived from an EMBL/GenBank/DDBJ whole genome shotgun (WGS) entry which is preliminary data.</text>
</comment>
<feature type="domain" description="DUF3347" evidence="1">
    <location>
        <begin position="69"/>
        <end position="152"/>
    </location>
</feature>
<reference evidence="2 3" key="1">
    <citation type="submission" date="2019-07" db="EMBL/GenBank/DDBJ databases">
        <title>Whole genome shotgun sequence of Segetibacter aerophilus NBRC 106135.</title>
        <authorList>
            <person name="Hosoyama A."/>
            <person name="Uohara A."/>
            <person name="Ohji S."/>
            <person name="Ichikawa N."/>
        </authorList>
    </citation>
    <scope>NUCLEOTIDE SEQUENCE [LARGE SCALE GENOMIC DNA]</scope>
    <source>
        <strain evidence="2 3">NBRC 106135</strain>
    </source>
</reference>
<organism evidence="2 3">
    <name type="scientific">Segetibacter aerophilus</name>
    <dbReference type="NCBI Taxonomy" id="670293"/>
    <lineage>
        <taxon>Bacteria</taxon>
        <taxon>Pseudomonadati</taxon>
        <taxon>Bacteroidota</taxon>
        <taxon>Chitinophagia</taxon>
        <taxon>Chitinophagales</taxon>
        <taxon>Chitinophagaceae</taxon>
        <taxon>Segetibacter</taxon>
    </lineage>
</organism>
<dbReference type="AlphaFoldDB" id="A0A512BBI9"/>
<dbReference type="Pfam" id="PF11827">
    <property type="entry name" value="DUF3347"/>
    <property type="match status" value="1"/>
</dbReference>
<evidence type="ECO:0000259" key="1">
    <source>
        <dbReference type="Pfam" id="PF11827"/>
    </source>
</evidence>